<name>A0A200QLZ6_MACCD</name>
<evidence type="ECO:0000313" key="7">
    <source>
        <dbReference type="EMBL" id="OVA11508.1"/>
    </source>
</evidence>
<feature type="transmembrane region" description="Helical" evidence="6">
    <location>
        <begin position="51"/>
        <end position="70"/>
    </location>
</feature>
<feature type="transmembrane region" description="Helical" evidence="6">
    <location>
        <begin position="82"/>
        <end position="100"/>
    </location>
</feature>
<dbReference type="STRING" id="56857.A0A200QLZ6"/>
<dbReference type="Pfam" id="PF05078">
    <property type="entry name" value="DUF679"/>
    <property type="match status" value="1"/>
</dbReference>
<dbReference type="AlphaFoldDB" id="A0A200QLZ6"/>
<protein>
    <submittedName>
        <fullName evidence="7">Uncharacterized protein</fullName>
    </submittedName>
</protein>
<evidence type="ECO:0000256" key="5">
    <source>
        <dbReference type="ARBA" id="ARBA00023136"/>
    </source>
</evidence>
<comment type="subcellular location">
    <subcellularLocation>
        <location evidence="1">Membrane</location>
        <topology evidence="1">Multi-pass membrane protein</topology>
    </subcellularLocation>
</comment>
<dbReference type="GO" id="GO:0010256">
    <property type="term" value="P:endomembrane system organization"/>
    <property type="evidence" value="ECO:0007669"/>
    <property type="project" value="TreeGrafter"/>
</dbReference>
<dbReference type="OMA" id="DQNVVGC"/>
<feature type="transmembrane region" description="Helical" evidence="6">
    <location>
        <begin position="142"/>
        <end position="161"/>
    </location>
</feature>
<dbReference type="Proteomes" id="UP000195402">
    <property type="component" value="Unassembled WGS sequence"/>
</dbReference>
<dbReference type="OrthoDB" id="525686at2759"/>
<reference evidence="7 8" key="1">
    <citation type="journal article" date="2017" name="Mol. Plant">
        <title>The Genome of Medicinal Plant Macleaya cordata Provides New Insights into Benzylisoquinoline Alkaloids Metabolism.</title>
        <authorList>
            <person name="Liu X."/>
            <person name="Liu Y."/>
            <person name="Huang P."/>
            <person name="Ma Y."/>
            <person name="Qing Z."/>
            <person name="Tang Q."/>
            <person name="Cao H."/>
            <person name="Cheng P."/>
            <person name="Zheng Y."/>
            <person name="Yuan Z."/>
            <person name="Zhou Y."/>
            <person name="Liu J."/>
            <person name="Tang Z."/>
            <person name="Zhuo Y."/>
            <person name="Zhang Y."/>
            <person name="Yu L."/>
            <person name="Huang J."/>
            <person name="Yang P."/>
            <person name="Peng Q."/>
            <person name="Zhang J."/>
            <person name="Jiang W."/>
            <person name="Zhang Z."/>
            <person name="Lin K."/>
            <person name="Ro D.K."/>
            <person name="Chen X."/>
            <person name="Xiong X."/>
            <person name="Shang Y."/>
            <person name="Huang S."/>
            <person name="Zeng J."/>
        </authorList>
    </citation>
    <scope>NUCLEOTIDE SEQUENCE [LARGE SCALE GENOMIC DNA]</scope>
    <source>
        <strain evidence="8">cv. BLH2017</strain>
        <tissue evidence="7">Root</tissue>
    </source>
</reference>
<evidence type="ECO:0000256" key="2">
    <source>
        <dbReference type="ARBA" id="ARBA00008707"/>
    </source>
</evidence>
<proteinExistence type="inferred from homology"/>
<evidence type="ECO:0000256" key="6">
    <source>
        <dbReference type="SAM" id="Phobius"/>
    </source>
</evidence>
<dbReference type="FunCoup" id="A0A200QLZ6">
    <property type="interactions" value="445"/>
</dbReference>
<keyword evidence="8" id="KW-1185">Reference proteome</keyword>
<evidence type="ECO:0000256" key="4">
    <source>
        <dbReference type="ARBA" id="ARBA00022989"/>
    </source>
</evidence>
<dbReference type="PANTHER" id="PTHR31621">
    <property type="entry name" value="PROTEIN DMP3"/>
    <property type="match status" value="1"/>
</dbReference>
<dbReference type="InParanoid" id="A0A200QLZ6"/>
<dbReference type="InterPro" id="IPR007770">
    <property type="entry name" value="DMP"/>
</dbReference>
<sequence length="213" mass="23603">MEIKVDHEESSHADQQRWPLLANKNKEILCSEQQTPIQKAINQTFKSTAHLANLLPTGSVLAFQLLSPVFTNQGQCDVVSRTMTAGLLVLCGVSCFLMCFTDSFRAQNGKVFYGVATFRGLWVIDGSCCILPEVAARYRLRFIDFLHAFMSILVFGAVALFDQNVVKCFYPTPSDETKELLTNLPVGIGVICSMLFVVFPTDRHGIGFPLSAE</sequence>
<comment type="similarity">
    <text evidence="2">Belongs to the plant DMP1 protein family.</text>
</comment>
<evidence type="ECO:0000256" key="1">
    <source>
        <dbReference type="ARBA" id="ARBA00004141"/>
    </source>
</evidence>
<keyword evidence="3 6" id="KW-0812">Transmembrane</keyword>
<dbReference type="GO" id="GO:0016020">
    <property type="term" value="C:membrane"/>
    <property type="evidence" value="ECO:0007669"/>
    <property type="project" value="UniProtKB-SubCell"/>
</dbReference>
<comment type="caution">
    <text evidence="7">The sequence shown here is derived from an EMBL/GenBank/DDBJ whole genome shotgun (WGS) entry which is preliminary data.</text>
</comment>
<feature type="transmembrane region" description="Helical" evidence="6">
    <location>
        <begin position="181"/>
        <end position="199"/>
    </location>
</feature>
<gene>
    <name evidence="7" type="ORF">BVC80_9009g40</name>
</gene>
<evidence type="ECO:0000313" key="8">
    <source>
        <dbReference type="Proteomes" id="UP000195402"/>
    </source>
</evidence>
<organism evidence="7 8">
    <name type="scientific">Macleaya cordata</name>
    <name type="common">Five-seeded plume-poppy</name>
    <name type="synonym">Bocconia cordata</name>
    <dbReference type="NCBI Taxonomy" id="56857"/>
    <lineage>
        <taxon>Eukaryota</taxon>
        <taxon>Viridiplantae</taxon>
        <taxon>Streptophyta</taxon>
        <taxon>Embryophyta</taxon>
        <taxon>Tracheophyta</taxon>
        <taxon>Spermatophyta</taxon>
        <taxon>Magnoliopsida</taxon>
        <taxon>Ranunculales</taxon>
        <taxon>Papaveraceae</taxon>
        <taxon>Papaveroideae</taxon>
        <taxon>Macleaya</taxon>
    </lineage>
</organism>
<dbReference type="GO" id="GO:0005737">
    <property type="term" value="C:cytoplasm"/>
    <property type="evidence" value="ECO:0007669"/>
    <property type="project" value="UniProtKB-ARBA"/>
</dbReference>
<dbReference type="PANTHER" id="PTHR31621:SF0">
    <property type="entry name" value="PROTEIN DMP6"/>
    <property type="match status" value="1"/>
</dbReference>
<accession>A0A200QLZ6</accession>
<keyword evidence="4 6" id="KW-1133">Transmembrane helix</keyword>
<evidence type="ECO:0000256" key="3">
    <source>
        <dbReference type="ARBA" id="ARBA00022692"/>
    </source>
</evidence>
<keyword evidence="5 6" id="KW-0472">Membrane</keyword>
<dbReference type="EMBL" id="MVGT01001690">
    <property type="protein sequence ID" value="OVA11508.1"/>
    <property type="molecule type" value="Genomic_DNA"/>
</dbReference>